<sequence length="110" mass="11238">MSWYVLHSSAGHPAPPPMPNTQSLVQQGGRGRGGHSTPPGPNQPLSKTRPSHPVLPPNPPPSASGPNASASSSSGAPGNVSTISSEGLDELHTRIEELLARATQAEKALV</sequence>
<proteinExistence type="predicted"/>
<dbReference type="Proteomes" id="UP000027195">
    <property type="component" value="Unassembled WGS sequence"/>
</dbReference>
<dbReference type="InParanoid" id="A0A067MT91"/>
<feature type="region of interest" description="Disordered" evidence="1">
    <location>
        <begin position="1"/>
        <end position="88"/>
    </location>
</feature>
<dbReference type="HOGENOM" id="CLU_2170663_0_0_1"/>
<evidence type="ECO:0000313" key="3">
    <source>
        <dbReference type="Proteomes" id="UP000027195"/>
    </source>
</evidence>
<dbReference type="EMBL" id="KL198020">
    <property type="protein sequence ID" value="KDQ18958.1"/>
    <property type="molecule type" value="Genomic_DNA"/>
</dbReference>
<organism evidence="2 3">
    <name type="scientific">Botryobasidium botryosum (strain FD-172 SS1)</name>
    <dbReference type="NCBI Taxonomy" id="930990"/>
    <lineage>
        <taxon>Eukaryota</taxon>
        <taxon>Fungi</taxon>
        <taxon>Dikarya</taxon>
        <taxon>Basidiomycota</taxon>
        <taxon>Agaricomycotina</taxon>
        <taxon>Agaricomycetes</taxon>
        <taxon>Cantharellales</taxon>
        <taxon>Botryobasidiaceae</taxon>
        <taxon>Botryobasidium</taxon>
    </lineage>
</organism>
<dbReference type="AlphaFoldDB" id="A0A067MT91"/>
<accession>A0A067MT91</accession>
<protein>
    <submittedName>
        <fullName evidence="2">Uncharacterized protein</fullName>
    </submittedName>
</protein>
<keyword evidence="3" id="KW-1185">Reference proteome</keyword>
<gene>
    <name evidence="2" type="ORF">BOTBODRAFT_480185</name>
</gene>
<evidence type="ECO:0000256" key="1">
    <source>
        <dbReference type="SAM" id="MobiDB-lite"/>
    </source>
</evidence>
<name>A0A067MT91_BOTB1</name>
<feature type="compositionally biased region" description="Low complexity" evidence="1">
    <location>
        <begin position="64"/>
        <end position="79"/>
    </location>
</feature>
<feature type="compositionally biased region" description="Pro residues" evidence="1">
    <location>
        <begin position="53"/>
        <end position="63"/>
    </location>
</feature>
<evidence type="ECO:0000313" key="2">
    <source>
        <dbReference type="EMBL" id="KDQ18958.1"/>
    </source>
</evidence>
<reference evidence="3" key="1">
    <citation type="journal article" date="2014" name="Proc. Natl. Acad. Sci. U.S.A.">
        <title>Extensive sampling of basidiomycete genomes demonstrates inadequacy of the white-rot/brown-rot paradigm for wood decay fungi.</title>
        <authorList>
            <person name="Riley R."/>
            <person name="Salamov A.A."/>
            <person name="Brown D.W."/>
            <person name="Nagy L.G."/>
            <person name="Floudas D."/>
            <person name="Held B.W."/>
            <person name="Levasseur A."/>
            <person name="Lombard V."/>
            <person name="Morin E."/>
            <person name="Otillar R."/>
            <person name="Lindquist E.A."/>
            <person name="Sun H."/>
            <person name="LaButti K.M."/>
            <person name="Schmutz J."/>
            <person name="Jabbour D."/>
            <person name="Luo H."/>
            <person name="Baker S.E."/>
            <person name="Pisabarro A.G."/>
            <person name="Walton J.D."/>
            <person name="Blanchette R.A."/>
            <person name="Henrissat B."/>
            <person name="Martin F."/>
            <person name="Cullen D."/>
            <person name="Hibbett D.S."/>
            <person name="Grigoriev I.V."/>
        </authorList>
    </citation>
    <scope>NUCLEOTIDE SEQUENCE [LARGE SCALE GENOMIC DNA]</scope>
    <source>
        <strain evidence="3">FD-172 SS1</strain>
    </source>
</reference>
<dbReference type="STRING" id="930990.A0A067MT91"/>